<feature type="transmembrane region" description="Helical" evidence="8">
    <location>
        <begin position="37"/>
        <end position="55"/>
    </location>
</feature>
<keyword evidence="6 8" id="KW-1133">Transmembrane helix</keyword>
<keyword evidence="3" id="KW-0813">Transport</keyword>
<feature type="transmembrane region" description="Helical" evidence="8">
    <location>
        <begin position="243"/>
        <end position="265"/>
    </location>
</feature>
<feature type="transmembrane region" description="Helical" evidence="8">
    <location>
        <begin position="7"/>
        <end position="25"/>
    </location>
</feature>
<feature type="transmembrane region" description="Helical" evidence="8">
    <location>
        <begin position="157"/>
        <end position="179"/>
    </location>
</feature>
<evidence type="ECO:0000256" key="7">
    <source>
        <dbReference type="ARBA" id="ARBA00023136"/>
    </source>
</evidence>
<evidence type="ECO:0000256" key="2">
    <source>
        <dbReference type="ARBA" id="ARBA00009773"/>
    </source>
</evidence>
<dbReference type="Pfam" id="PF01594">
    <property type="entry name" value="AI-2E_transport"/>
    <property type="match status" value="1"/>
</dbReference>
<protein>
    <submittedName>
        <fullName evidence="9">AI-2E family transporter</fullName>
    </submittedName>
</protein>
<dbReference type="PANTHER" id="PTHR21716">
    <property type="entry name" value="TRANSMEMBRANE PROTEIN"/>
    <property type="match status" value="1"/>
</dbReference>
<comment type="caution">
    <text evidence="9">The sequence shown here is derived from an EMBL/GenBank/DDBJ whole genome shotgun (WGS) entry which is preliminary data.</text>
</comment>
<comment type="subcellular location">
    <subcellularLocation>
        <location evidence="1">Cell membrane</location>
        <topology evidence="1">Multi-pass membrane protein</topology>
    </subcellularLocation>
</comment>
<evidence type="ECO:0000256" key="5">
    <source>
        <dbReference type="ARBA" id="ARBA00022692"/>
    </source>
</evidence>
<dbReference type="Proteomes" id="UP001500866">
    <property type="component" value="Unassembled WGS sequence"/>
</dbReference>
<gene>
    <name evidence="9" type="ORF">GCM10009001_14360</name>
</gene>
<dbReference type="PANTHER" id="PTHR21716:SF53">
    <property type="entry name" value="PERMEASE PERM-RELATED"/>
    <property type="match status" value="1"/>
</dbReference>
<sequence length="354" mass="39828">MWIHHNFFKYMTGAILIVIFIFFLGKIDFFLAPFKKVVATLFFPIIFAGLLYYILKPVVKLFSKPKYMTKSLSILLVYIIIGILTFLVGHFAGSVISQQFEQFSNQIPNKIEQLTKETKHLVNSSQLESFSFQELKQKAVSYFGNLLNGIGSNISQIISLITGIATTLVIVPFILFYFLKDDRQFASLIEKLIPKNYYEEGKTLLNDIDHTLSAYIIGQLTVAFVDGFLMYIGYLILGVPYAAILGIFVMITAIIPLIGPLLGIIPAIMLGLLQNPVMVIYIFILMIAVQQLEGNLISPQVLGKRLDLHPLTVILLLIVAGALYGFIGVLLAVPLYAVLKVTIKNFYKLYRLPR</sequence>
<evidence type="ECO:0000256" key="3">
    <source>
        <dbReference type="ARBA" id="ARBA00022448"/>
    </source>
</evidence>
<proteinExistence type="inferred from homology"/>
<name>A0ABN1FX17_9BACI</name>
<evidence type="ECO:0000256" key="8">
    <source>
        <dbReference type="SAM" id="Phobius"/>
    </source>
</evidence>
<keyword evidence="7 8" id="KW-0472">Membrane</keyword>
<evidence type="ECO:0000313" key="10">
    <source>
        <dbReference type="Proteomes" id="UP001500866"/>
    </source>
</evidence>
<feature type="transmembrane region" description="Helical" evidence="8">
    <location>
        <begin position="212"/>
        <end position="237"/>
    </location>
</feature>
<feature type="transmembrane region" description="Helical" evidence="8">
    <location>
        <begin position="312"/>
        <end position="339"/>
    </location>
</feature>
<evidence type="ECO:0000313" key="9">
    <source>
        <dbReference type="EMBL" id="GAA0599208.1"/>
    </source>
</evidence>
<dbReference type="EMBL" id="BAAADS010000009">
    <property type="protein sequence ID" value="GAA0599208.1"/>
    <property type="molecule type" value="Genomic_DNA"/>
</dbReference>
<reference evidence="9 10" key="1">
    <citation type="journal article" date="2019" name="Int. J. Syst. Evol. Microbiol.">
        <title>The Global Catalogue of Microorganisms (GCM) 10K type strain sequencing project: providing services to taxonomists for standard genome sequencing and annotation.</title>
        <authorList>
            <consortium name="The Broad Institute Genomics Platform"/>
            <consortium name="The Broad Institute Genome Sequencing Center for Infectious Disease"/>
            <person name="Wu L."/>
            <person name="Ma J."/>
        </authorList>
    </citation>
    <scope>NUCLEOTIDE SEQUENCE [LARGE SCALE GENOMIC DNA]</scope>
    <source>
        <strain evidence="9 10">JCM 15395</strain>
    </source>
</reference>
<accession>A0ABN1FX17</accession>
<dbReference type="RefSeq" id="WP_343811600.1">
    <property type="nucleotide sequence ID" value="NZ_BAAADS010000009.1"/>
</dbReference>
<organism evidence="9 10">
    <name type="scientific">Virgibacillus siamensis</name>
    <dbReference type="NCBI Taxonomy" id="480071"/>
    <lineage>
        <taxon>Bacteria</taxon>
        <taxon>Bacillati</taxon>
        <taxon>Bacillota</taxon>
        <taxon>Bacilli</taxon>
        <taxon>Bacillales</taxon>
        <taxon>Bacillaceae</taxon>
        <taxon>Virgibacillus</taxon>
    </lineage>
</organism>
<feature type="transmembrane region" description="Helical" evidence="8">
    <location>
        <begin position="272"/>
        <end position="292"/>
    </location>
</feature>
<evidence type="ECO:0000256" key="4">
    <source>
        <dbReference type="ARBA" id="ARBA00022475"/>
    </source>
</evidence>
<feature type="transmembrane region" description="Helical" evidence="8">
    <location>
        <begin position="75"/>
        <end position="96"/>
    </location>
</feature>
<keyword evidence="5 8" id="KW-0812">Transmembrane</keyword>
<evidence type="ECO:0000256" key="1">
    <source>
        <dbReference type="ARBA" id="ARBA00004651"/>
    </source>
</evidence>
<keyword evidence="10" id="KW-1185">Reference proteome</keyword>
<evidence type="ECO:0000256" key="6">
    <source>
        <dbReference type="ARBA" id="ARBA00022989"/>
    </source>
</evidence>
<keyword evidence="4" id="KW-1003">Cell membrane</keyword>
<dbReference type="InterPro" id="IPR002549">
    <property type="entry name" value="AI-2E-like"/>
</dbReference>
<comment type="similarity">
    <text evidence="2">Belongs to the autoinducer-2 exporter (AI-2E) (TC 2.A.86) family.</text>
</comment>